<keyword evidence="2" id="KW-0614">Plasmid</keyword>
<dbReference type="SUPFAM" id="SSF55729">
    <property type="entry name" value="Acyl-CoA N-acyltransferases (Nat)"/>
    <property type="match status" value="1"/>
</dbReference>
<dbReference type="InterPro" id="IPR000182">
    <property type="entry name" value="GNAT_dom"/>
</dbReference>
<proteinExistence type="predicted"/>
<feature type="domain" description="N-acetyltransferase" evidence="1">
    <location>
        <begin position="1"/>
        <end position="150"/>
    </location>
</feature>
<dbReference type="CDD" id="cd04301">
    <property type="entry name" value="NAT_SF"/>
    <property type="match status" value="1"/>
</dbReference>
<accession>A0ABY7LGH3</accession>
<keyword evidence="3" id="KW-1185">Reference proteome</keyword>
<dbReference type="PROSITE" id="PS51186">
    <property type="entry name" value="GNAT"/>
    <property type="match status" value="1"/>
</dbReference>
<dbReference type="EMBL" id="CP114585">
    <property type="protein sequence ID" value="WBA16308.1"/>
    <property type="molecule type" value="Genomic_DNA"/>
</dbReference>
<dbReference type="Proteomes" id="UP001164676">
    <property type="component" value="Plasmid unnamed"/>
</dbReference>
<dbReference type="InterPro" id="IPR016181">
    <property type="entry name" value="Acyl_CoA_acyltransferase"/>
</dbReference>
<geneLocation type="plasmid" evidence="2 3">
    <name>unnamed</name>
</geneLocation>
<reference evidence="2" key="1">
    <citation type="submission" date="2022-09" db="EMBL/GenBank/DDBJ databases">
        <authorList>
            <person name="Li Z.-J."/>
        </authorList>
    </citation>
    <scope>NUCLEOTIDE SEQUENCE</scope>
    <source>
        <strain evidence="2">TGB10</strain>
        <plasmid evidence="2">unnamed</plasmid>
    </source>
</reference>
<dbReference type="Pfam" id="PF13508">
    <property type="entry name" value="Acetyltransf_7"/>
    <property type="match status" value="1"/>
</dbReference>
<protein>
    <submittedName>
        <fullName evidence="2">GNAT family N-acetyltransferase</fullName>
    </submittedName>
</protein>
<sequence length="151" mass="17434">MIHPYKSEYKARCFEIFNELDGWFGSEEINSDYANQLSEDGAFVAIVDGQVEGVISIDWHFESTAEIYSMAISLKNHRKGLGKKLMLSAENLAKEKGFDFLHVKTLGDQVPHPGYKKTRAFYENYGFKRLFQTKDLWDGLPTMLYVKSIEY</sequence>
<name>A0ABY7LGH3_9GAMM</name>
<evidence type="ECO:0000313" key="2">
    <source>
        <dbReference type="EMBL" id="WBA16308.1"/>
    </source>
</evidence>
<dbReference type="RefSeq" id="WP_077663549.1">
    <property type="nucleotide sequence ID" value="NZ_CP114585.1"/>
</dbReference>
<dbReference type="Gene3D" id="3.40.630.30">
    <property type="match status" value="1"/>
</dbReference>
<evidence type="ECO:0000259" key="1">
    <source>
        <dbReference type="PROSITE" id="PS51186"/>
    </source>
</evidence>
<organism evidence="2 3">
    <name type="scientific">Salinivibrio proteolyticus</name>
    <dbReference type="NCBI Taxonomy" id="334715"/>
    <lineage>
        <taxon>Bacteria</taxon>
        <taxon>Pseudomonadati</taxon>
        <taxon>Pseudomonadota</taxon>
        <taxon>Gammaproteobacteria</taxon>
        <taxon>Vibrionales</taxon>
        <taxon>Vibrionaceae</taxon>
        <taxon>Salinivibrio</taxon>
    </lineage>
</organism>
<evidence type="ECO:0000313" key="3">
    <source>
        <dbReference type="Proteomes" id="UP001164676"/>
    </source>
</evidence>
<gene>
    <name evidence="2" type="ORF">N7E60_16330</name>
</gene>